<dbReference type="InterPro" id="IPR050832">
    <property type="entry name" value="Bact_Acetyltransf"/>
</dbReference>
<dbReference type="PROSITE" id="PS51186">
    <property type="entry name" value="GNAT"/>
    <property type="match status" value="1"/>
</dbReference>
<organism evidence="4">
    <name type="scientific">Streptantibioticus silvisoli</name>
    <dbReference type="NCBI Taxonomy" id="2705255"/>
    <lineage>
        <taxon>Bacteria</taxon>
        <taxon>Bacillati</taxon>
        <taxon>Actinomycetota</taxon>
        <taxon>Actinomycetes</taxon>
        <taxon>Kitasatosporales</taxon>
        <taxon>Streptomycetaceae</taxon>
        <taxon>Streptantibioticus</taxon>
    </lineage>
</organism>
<accession>A0AA90K158</accession>
<dbReference type="GO" id="GO:0016747">
    <property type="term" value="F:acyltransferase activity, transferring groups other than amino-acyl groups"/>
    <property type="evidence" value="ECO:0007669"/>
    <property type="project" value="InterPro"/>
</dbReference>
<evidence type="ECO:0000259" key="3">
    <source>
        <dbReference type="PROSITE" id="PS51186"/>
    </source>
</evidence>
<evidence type="ECO:0000313" key="4">
    <source>
        <dbReference type="EMBL" id="MDI5973601.1"/>
    </source>
</evidence>
<keyword evidence="1 4" id="KW-0808">Transferase</keyword>
<dbReference type="EMBL" id="JABXJJ020000048">
    <property type="protein sequence ID" value="MDI5973601.1"/>
    <property type="molecule type" value="Genomic_DNA"/>
</dbReference>
<evidence type="ECO:0000256" key="1">
    <source>
        <dbReference type="ARBA" id="ARBA00022679"/>
    </source>
</evidence>
<feature type="domain" description="N-acetyltransferase" evidence="3">
    <location>
        <begin position="1"/>
        <end position="151"/>
    </location>
</feature>
<sequence>MRIRAARPAEAAVLSALALRSKAHWGYDEAFMAACRAELTFGPERLSAGRALVAQAPDGRPAGYAALDGEPPAGELGALFVDPPFIGQGVGRLLYDRMIATARRAGFTTLTIDADPNAEGFYRAMGAVRIGATASGSIPGRELPLLEVTLA</sequence>
<gene>
    <name evidence="4" type="ORF">POF50_030405</name>
</gene>
<dbReference type="SUPFAM" id="SSF55729">
    <property type="entry name" value="Acyl-CoA N-acyltransferases (Nat)"/>
    <property type="match status" value="1"/>
</dbReference>
<name>A0AA90K158_9ACTN</name>
<dbReference type="InterPro" id="IPR016181">
    <property type="entry name" value="Acyl_CoA_acyltransferase"/>
</dbReference>
<dbReference type="PANTHER" id="PTHR43877:SF1">
    <property type="entry name" value="ACETYLTRANSFERASE"/>
    <property type="match status" value="1"/>
</dbReference>
<dbReference type="RefSeq" id="WP_271314163.1">
    <property type="nucleotide sequence ID" value="NZ_JABXJJ020000048.1"/>
</dbReference>
<dbReference type="AlphaFoldDB" id="A0AA90K158"/>
<dbReference type="CDD" id="cd04301">
    <property type="entry name" value="NAT_SF"/>
    <property type="match status" value="1"/>
</dbReference>
<dbReference type="Gene3D" id="3.40.630.30">
    <property type="match status" value="1"/>
</dbReference>
<dbReference type="EC" id="2.3.1.-" evidence="4"/>
<dbReference type="PANTHER" id="PTHR43877">
    <property type="entry name" value="AMINOALKYLPHOSPHONATE N-ACETYLTRANSFERASE-RELATED-RELATED"/>
    <property type="match status" value="1"/>
</dbReference>
<dbReference type="InterPro" id="IPR000182">
    <property type="entry name" value="GNAT_dom"/>
</dbReference>
<keyword evidence="2 4" id="KW-0012">Acyltransferase</keyword>
<proteinExistence type="predicted"/>
<protein>
    <submittedName>
        <fullName evidence="4">GNAT family N-acetyltransferase</fullName>
        <ecNumber evidence="4">2.3.1.-</ecNumber>
    </submittedName>
</protein>
<evidence type="ECO:0000256" key="2">
    <source>
        <dbReference type="ARBA" id="ARBA00023315"/>
    </source>
</evidence>
<reference evidence="4" key="1">
    <citation type="submission" date="2023-05" db="EMBL/GenBank/DDBJ databases">
        <title>Streptantibioticus silvisoli sp. nov., acidotolerant actinomycetes 1 from pine litter.</title>
        <authorList>
            <person name="Swiecimska M."/>
            <person name="Golinska P."/>
            <person name="Sangal V."/>
            <person name="Wachnowicz B."/>
            <person name="Goodfellow M."/>
        </authorList>
    </citation>
    <scope>NUCLEOTIDE SEQUENCE</scope>
    <source>
        <strain evidence="4">SL13</strain>
    </source>
</reference>
<comment type="caution">
    <text evidence="4">The sequence shown here is derived from an EMBL/GenBank/DDBJ whole genome shotgun (WGS) entry which is preliminary data.</text>
</comment>
<dbReference type="Pfam" id="PF00583">
    <property type="entry name" value="Acetyltransf_1"/>
    <property type="match status" value="1"/>
</dbReference>